<feature type="region of interest" description="Disordered" evidence="3">
    <location>
        <begin position="27"/>
        <end position="149"/>
    </location>
</feature>
<dbReference type="InterPro" id="IPR036427">
    <property type="entry name" value="Bromodomain-like_sf"/>
</dbReference>
<dbReference type="InterPro" id="IPR051831">
    <property type="entry name" value="Bromodomain_contain_prot"/>
</dbReference>
<feature type="compositionally biased region" description="Pro residues" evidence="3">
    <location>
        <begin position="462"/>
        <end position="473"/>
    </location>
</feature>
<dbReference type="Gene3D" id="1.20.920.10">
    <property type="entry name" value="Bromodomain-like"/>
    <property type="match status" value="1"/>
</dbReference>
<dbReference type="InterPro" id="IPR018359">
    <property type="entry name" value="Bromodomain_CS"/>
</dbReference>
<evidence type="ECO:0000313" key="5">
    <source>
        <dbReference type="EMBL" id="KAK4745767.1"/>
    </source>
</evidence>
<dbReference type="InterPro" id="IPR001487">
    <property type="entry name" value="Bromodomain"/>
</dbReference>
<reference evidence="5 6" key="1">
    <citation type="journal article" date="2023" name="Hortic Res">
        <title>Pangenome of water caltrop reveals structural variations and asymmetric subgenome divergence after allopolyploidization.</title>
        <authorList>
            <person name="Zhang X."/>
            <person name="Chen Y."/>
            <person name="Wang L."/>
            <person name="Yuan Y."/>
            <person name="Fang M."/>
            <person name="Shi L."/>
            <person name="Lu R."/>
            <person name="Comes H.P."/>
            <person name="Ma Y."/>
            <person name="Chen Y."/>
            <person name="Huang G."/>
            <person name="Zhou Y."/>
            <person name="Zheng Z."/>
            <person name="Qiu Y."/>
        </authorList>
    </citation>
    <scope>NUCLEOTIDE SEQUENCE [LARGE SCALE GENOMIC DNA]</scope>
    <source>
        <tissue evidence="5">Roots</tissue>
    </source>
</reference>
<dbReference type="SMART" id="SM00297">
    <property type="entry name" value="BROMO"/>
    <property type="match status" value="1"/>
</dbReference>
<dbReference type="CDD" id="cd04369">
    <property type="entry name" value="Bromodomain"/>
    <property type="match status" value="1"/>
</dbReference>
<feature type="region of interest" description="Disordered" evidence="3">
    <location>
        <begin position="458"/>
        <end position="519"/>
    </location>
</feature>
<comment type="caution">
    <text evidence="5">The sequence shown here is derived from an EMBL/GenBank/DDBJ whole genome shotgun (WGS) entry which is preliminary data.</text>
</comment>
<dbReference type="EMBL" id="JAXIOK010000021">
    <property type="protein sequence ID" value="KAK4745767.1"/>
    <property type="molecule type" value="Genomic_DNA"/>
</dbReference>
<dbReference type="PRINTS" id="PR00503">
    <property type="entry name" value="BROMODOMAIN"/>
</dbReference>
<dbReference type="Proteomes" id="UP001345219">
    <property type="component" value="Chromosome 10"/>
</dbReference>
<keyword evidence="6" id="KW-1185">Reference proteome</keyword>
<sequence>MGKGAQTTKKKKGRPSLLDIQKRILKQQKLQEALTGSPDPRQPSDGAPNPNRRSARRNHSSDGPYPSSEWVSGADDDDDERIRKKRKPLFVLDPQCPNSSVEPPPTSSGSPGTLYANPRSDKHDPDSERRKGIGAGRQGAEDVSGPTTPLPDTKLLDFILYRLQKKDTHGVFSERVDPEELPDYHDIIKHPMDLGTVRKKLEGGAYANLEQFEKDVFLICSNAMQYNSPDTIFFRQARAMQELAKKDFENLRQESDGSEPEQTKIVRRVRPPGKGLKKLLEKTSADRTTGPEVSTDTVLANGGNLFSSVTHNLRKGPEPYLLQPSDSTGNASSRVVRESQNSWFAEFDKEFPASVLRSVMKEGKKLSPSDENKRDSYKQKSAGQEHSLLCTFGSERKYLTVVDLLSQDHGYARSLARFAANLGPAVWKIASKKIQSILPSGTNFGPGWVGEEEILNMSLSRDPPPSTSSPTPTPTALNSATGDDQSTRRLASQDRLTSPSSSSSELKPISQEAGMYCTSGNMGTVMQTAPSPLPAPREVPVHPEELSAMFSPNLGTFQMVPSNYV</sequence>
<evidence type="ECO:0000256" key="1">
    <source>
        <dbReference type="ARBA" id="ARBA00023117"/>
    </source>
</evidence>
<name>A0AAN7H0L9_9MYRT</name>
<evidence type="ECO:0000256" key="3">
    <source>
        <dbReference type="SAM" id="MobiDB-lite"/>
    </source>
</evidence>
<evidence type="ECO:0000259" key="4">
    <source>
        <dbReference type="PROSITE" id="PS50014"/>
    </source>
</evidence>
<dbReference type="SUPFAM" id="SSF47370">
    <property type="entry name" value="Bromodomain"/>
    <property type="match status" value="1"/>
</dbReference>
<dbReference type="PANTHER" id="PTHR22881:SF11">
    <property type="entry name" value="BROMODOMAIN-CONTAINING PROTEIN DDB_G0270170-LIKE ISOFORM X1"/>
    <property type="match status" value="1"/>
</dbReference>
<feature type="domain" description="Bromo" evidence="4">
    <location>
        <begin position="164"/>
        <end position="234"/>
    </location>
</feature>
<gene>
    <name evidence="5" type="ORF">SAY87_012079</name>
</gene>
<dbReference type="PANTHER" id="PTHR22881">
    <property type="entry name" value="BROMODOMAIN CONTAINING PROTEIN"/>
    <property type="match status" value="1"/>
</dbReference>
<dbReference type="PROSITE" id="PS50014">
    <property type="entry name" value="BROMODOMAIN_2"/>
    <property type="match status" value="1"/>
</dbReference>
<organism evidence="5 6">
    <name type="scientific">Trapa incisa</name>
    <dbReference type="NCBI Taxonomy" id="236973"/>
    <lineage>
        <taxon>Eukaryota</taxon>
        <taxon>Viridiplantae</taxon>
        <taxon>Streptophyta</taxon>
        <taxon>Embryophyta</taxon>
        <taxon>Tracheophyta</taxon>
        <taxon>Spermatophyta</taxon>
        <taxon>Magnoliopsida</taxon>
        <taxon>eudicotyledons</taxon>
        <taxon>Gunneridae</taxon>
        <taxon>Pentapetalae</taxon>
        <taxon>rosids</taxon>
        <taxon>malvids</taxon>
        <taxon>Myrtales</taxon>
        <taxon>Lythraceae</taxon>
        <taxon>Trapa</taxon>
    </lineage>
</organism>
<feature type="compositionally biased region" description="Polar residues" evidence="3">
    <location>
        <begin position="476"/>
        <end position="497"/>
    </location>
</feature>
<evidence type="ECO:0000313" key="6">
    <source>
        <dbReference type="Proteomes" id="UP001345219"/>
    </source>
</evidence>
<dbReference type="Pfam" id="PF00439">
    <property type="entry name" value="Bromodomain"/>
    <property type="match status" value="1"/>
</dbReference>
<dbReference type="AlphaFoldDB" id="A0AAN7H0L9"/>
<dbReference type="PROSITE" id="PS00633">
    <property type="entry name" value="BROMODOMAIN_1"/>
    <property type="match status" value="1"/>
</dbReference>
<evidence type="ECO:0000256" key="2">
    <source>
        <dbReference type="PROSITE-ProRule" id="PRU00035"/>
    </source>
</evidence>
<feature type="compositionally biased region" description="Basic and acidic residues" evidence="3">
    <location>
        <begin position="119"/>
        <end position="131"/>
    </location>
</feature>
<keyword evidence="1 2" id="KW-0103">Bromodomain</keyword>
<protein>
    <recommendedName>
        <fullName evidence="4">Bromo domain-containing protein</fullName>
    </recommendedName>
</protein>
<proteinExistence type="predicted"/>
<accession>A0AAN7H0L9</accession>